<organism evidence="1">
    <name type="scientific">Siphoviridae sp. ctiMP24</name>
    <dbReference type="NCBI Taxonomy" id="2825621"/>
    <lineage>
        <taxon>Viruses</taxon>
        <taxon>Duplodnaviria</taxon>
        <taxon>Heunggongvirae</taxon>
        <taxon>Uroviricota</taxon>
        <taxon>Caudoviricetes</taxon>
    </lineage>
</organism>
<name>A0A8S5NZA1_9CAUD</name>
<sequence>MLALPFFLSFFNFCDYNHYTTQIAKRQDEMLPKFFETFWLK</sequence>
<proteinExistence type="predicted"/>
<accession>A0A8S5NZA1</accession>
<evidence type="ECO:0000313" key="1">
    <source>
        <dbReference type="EMBL" id="DAE00042.1"/>
    </source>
</evidence>
<dbReference type="EMBL" id="BK015297">
    <property type="protein sequence ID" value="DAE00042.1"/>
    <property type="molecule type" value="Genomic_DNA"/>
</dbReference>
<reference evidence="1" key="1">
    <citation type="journal article" date="2021" name="Proc. Natl. Acad. Sci. U.S.A.">
        <title>A Catalog of Tens of Thousands of Viruses from Human Metagenomes Reveals Hidden Associations with Chronic Diseases.</title>
        <authorList>
            <person name="Tisza M.J."/>
            <person name="Buck C.B."/>
        </authorList>
    </citation>
    <scope>NUCLEOTIDE SEQUENCE</scope>
    <source>
        <strain evidence="1">CtiMP24</strain>
    </source>
</reference>
<protein>
    <submittedName>
        <fullName evidence="1">Uncharacterized protein</fullName>
    </submittedName>
</protein>